<dbReference type="AlphaFoldDB" id="A0A5N6VJ99"/>
<proteinExistence type="predicted"/>
<dbReference type="EMBL" id="ML738382">
    <property type="protein sequence ID" value="KAE8308565.1"/>
    <property type="molecule type" value="Genomic_DNA"/>
</dbReference>
<gene>
    <name evidence="1" type="ORF">BDV41DRAFT_551331</name>
</gene>
<organism evidence="1 2">
    <name type="scientific">Aspergillus transmontanensis</name>
    <dbReference type="NCBI Taxonomy" id="1034304"/>
    <lineage>
        <taxon>Eukaryota</taxon>
        <taxon>Fungi</taxon>
        <taxon>Dikarya</taxon>
        <taxon>Ascomycota</taxon>
        <taxon>Pezizomycotina</taxon>
        <taxon>Eurotiomycetes</taxon>
        <taxon>Eurotiomycetidae</taxon>
        <taxon>Eurotiales</taxon>
        <taxon>Aspergillaceae</taxon>
        <taxon>Aspergillus</taxon>
        <taxon>Aspergillus subgen. Circumdati</taxon>
    </lineage>
</organism>
<name>A0A5N6VJ99_9EURO</name>
<dbReference type="Proteomes" id="UP000325433">
    <property type="component" value="Unassembled WGS sequence"/>
</dbReference>
<sequence length="282" mass="32490">MDSYVRDSFLPYFSQHIPLRNMANQVSLLAYLQHGPPRIPIIEQGQSTDNTTNTRYSADDITYVGHWATFNLNTILHQHQAVLTNSRREDEAMPLSPPQAINSEPGLRQRFSFYMNQRVRRALRSGFDFLTTNNQLANRTVVDFGEGNLAQLIEQFTPDTAYYDPLLPAPTRPNRVPGDLKPSFKWSLALRNSPTPYGRKQFKQALAQVNYYMKQHEAHFGFILTDRELVAIRRLDRNGRLELSDSVPWITKGSESQPRLTVLLALWYLGMLTSDNLQWHLP</sequence>
<protein>
    <submittedName>
        <fullName evidence="1">Uncharacterized protein</fullName>
    </submittedName>
</protein>
<keyword evidence="2" id="KW-1185">Reference proteome</keyword>
<evidence type="ECO:0000313" key="2">
    <source>
        <dbReference type="Proteomes" id="UP000325433"/>
    </source>
</evidence>
<evidence type="ECO:0000313" key="1">
    <source>
        <dbReference type="EMBL" id="KAE8308565.1"/>
    </source>
</evidence>
<reference evidence="2" key="1">
    <citation type="submission" date="2019-04" db="EMBL/GenBank/DDBJ databases">
        <title>Friends and foes A comparative genomics studyof 23 Aspergillus species from section Flavi.</title>
        <authorList>
            <consortium name="DOE Joint Genome Institute"/>
            <person name="Kjaerbolling I."/>
            <person name="Vesth T."/>
            <person name="Frisvad J.C."/>
            <person name="Nybo J.L."/>
            <person name="Theobald S."/>
            <person name="Kildgaard S."/>
            <person name="Isbrandt T."/>
            <person name="Kuo A."/>
            <person name="Sato A."/>
            <person name="Lyhne E.K."/>
            <person name="Kogle M.E."/>
            <person name="Wiebenga A."/>
            <person name="Kun R.S."/>
            <person name="Lubbers R.J."/>
            <person name="Makela M.R."/>
            <person name="Barry K."/>
            <person name="Chovatia M."/>
            <person name="Clum A."/>
            <person name="Daum C."/>
            <person name="Haridas S."/>
            <person name="He G."/>
            <person name="LaButti K."/>
            <person name="Lipzen A."/>
            <person name="Mondo S."/>
            <person name="Riley R."/>
            <person name="Salamov A."/>
            <person name="Simmons B.A."/>
            <person name="Magnuson J.K."/>
            <person name="Henrissat B."/>
            <person name="Mortensen U.H."/>
            <person name="Larsen T.O."/>
            <person name="Devries R.P."/>
            <person name="Grigoriev I.V."/>
            <person name="Machida M."/>
            <person name="Baker S.E."/>
            <person name="Andersen M.R."/>
        </authorList>
    </citation>
    <scope>NUCLEOTIDE SEQUENCE [LARGE SCALE GENOMIC DNA]</scope>
    <source>
        <strain evidence="2">CBS 130015</strain>
    </source>
</reference>
<accession>A0A5N6VJ99</accession>